<organism evidence="1 2">
    <name type="scientific">Streptococcus parapneumoniae</name>
    <dbReference type="NCBI Taxonomy" id="2993430"/>
    <lineage>
        <taxon>Bacteria</taxon>
        <taxon>Bacillati</taxon>
        <taxon>Bacillota</taxon>
        <taxon>Bacilli</taxon>
        <taxon>Lactobacillales</taxon>
        <taxon>Streptococcaceae</taxon>
        <taxon>Streptococcus</taxon>
        <taxon>Streptococcus thalassemiae group</taxon>
    </lineage>
</organism>
<proteinExistence type="predicted"/>
<keyword evidence="2" id="KW-1185">Reference proteome</keyword>
<sequence>MLAHISPFFNKNKNAYQTDKTCDIIGTALTIRLGKGGITDARTSQNSTYRSHREYHLMAGDSLVRRSLRQVTFMVSAI</sequence>
<name>A0ABM8CFL9_9STRE</name>
<gene>
    <name evidence="1" type="ORF">SP4011_06590</name>
</gene>
<evidence type="ECO:0000313" key="2">
    <source>
        <dbReference type="Proteomes" id="UP001378546"/>
    </source>
</evidence>
<reference evidence="1 2" key="1">
    <citation type="submission" date="2022-11" db="EMBL/GenBank/DDBJ databases">
        <title>Complete genome sequence of alpha-hemolytic streptococci isolated from Japan.</title>
        <authorList>
            <person name="Morita M."/>
            <person name="Chang B."/>
            <person name="Akeda Y."/>
        </authorList>
    </citation>
    <scope>NUCLEOTIDE SEQUENCE [LARGE SCALE GENOMIC DNA]</scope>
    <source>
        <strain evidence="1 2">SP4011</strain>
    </source>
</reference>
<evidence type="ECO:0000313" key="1">
    <source>
        <dbReference type="EMBL" id="BDT64242.1"/>
    </source>
</evidence>
<dbReference type="EMBL" id="AP026968">
    <property type="protein sequence ID" value="BDT64242.1"/>
    <property type="molecule type" value="Genomic_DNA"/>
</dbReference>
<accession>A0ABM8CFL9</accession>
<protein>
    <submittedName>
        <fullName evidence="1">Uncharacterized protein</fullName>
    </submittedName>
</protein>
<dbReference type="Proteomes" id="UP001378546">
    <property type="component" value="Chromosome"/>
</dbReference>